<evidence type="ECO:0000313" key="2">
    <source>
        <dbReference type="EMBL" id="PNI17845.1"/>
    </source>
</evidence>
<reference evidence="2 3" key="1">
    <citation type="submission" date="2017-12" db="EMBL/GenBank/DDBJ databases">
        <title>High-resolution comparative analysis of great ape genomes.</title>
        <authorList>
            <person name="Pollen A."/>
            <person name="Hastie A."/>
            <person name="Hormozdiari F."/>
            <person name="Dougherty M."/>
            <person name="Liu R."/>
            <person name="Chaisson M."/>
            <person name="Hoppe E."/>
            <person name="Hill C."/>
            <person name="Pang A."/>
            <person name="Hillier L."/>
            <person name="Baker C."/>
            <person name="Armstrong J."/>
            <person name="Shendure J."/>
            <person name="Paten B."/>
            <person name="Wilson R."/>
            <person name="Chao H."/>
            <person name="Schneider V."/>
            <person name="Ventura M."/>
            <person name="Kronenberg Z."/>
            <person name="Murali S."/>
            <person name="Gordon D."/>
            <person name="Cantsilieris S."/>
            <person name="Munson K."/>
            <person name="Nelson B."/>
            <person name="Raja A."/>
            <person name="Underwood J."/>
            <person name="Diekhans M."/>
            <person name="Fiddes I."/>
            <person name="Haussler D."/>
            <person name="Eichler E."/>
        </authorList>
    </citation>
    <scope>NUCLEOTIDE SEQUENCE [LARGE SCALE GENOMIC DNA]</scope>
    <source>
        <strain evidence="2">Yerkes chimp pedigree #C0471</strain>
    </source>
</reference>
<sequence>MGRRPRASSGGTTSSSWILPWTLPCAGLLRRCTAMMESTSVSTTQSIYQSKTSKTPVAMSGPK</sequence>
<evidence type="ECO:0000313" key="3">
    <source>
        <dbReference type="Proteomes" id="UP000236370"/>
    </source>
</evidence>
<evidence type="ECO:0000256" key="1">
    <source>
        <dbReference type="SAM" id="MobiDB-lite"/>
    </source>
</evidence>
<organism evidence="2 3">
    <name type="scientific">Pan troglodytes</name>
    <name type="common">Chimpanzee</name>
    <dbReference type="NCBI Taxonomy" id="9598"/>
    <lineage>
        <taxon>Eukaryota</taxon>
        <taxon>Metazoa</taxon>
        <taxon>Chordata</taxon>
        <taxon>Craniata</taxon>
        <taxon>Vertebrata</taxon>
        <taxon>Euteleostomi</taxon>
        <taxon>Mammalia</taxon>
        <taxon>Eutheria</taxon>
        <taxon>Euarchontoglires</taxon>
        <taxon>Primates</taxon>
        <taxon>Haplorrhini</taxon>
        <taxon>Catarrhini</taxon>
        <taxon>Hominidae</taxon>
        <taxon>Pan</taxon>
    </lineage>
</organism>
<dbReference type="AlphaFoldDB" id="A0A2J8J510"/>
<feature type="non-terminal residue" evidence="2">
    <location>
        <position position="63"/>
    </location>
</feature>
<feature type="compositionally biased region" description="Polar residues" evidence="1">
    <location>
        <begin position="40"/>
        <end position="55"/>
    </location>
</feature>
<gene>
    <name evidence="2" type="ORF">CK820_G0050559</name>
</gene>
<proteinExistence type="predicted"/>
<name>A0A2J8J510_PANTR</name>
<comment type="caution">
    <text evidence="2">The sequence shown here is derived from an EMBL/GenBank/DDBJ whole genome shotgun (WGS) entry which is preliminary data.</text>
</comment>
<accession>A0A2J8J510</accession>
<protein>
    <submittedName>
        <fullName evidence="2">SETD1A isoform 2</fullName>
    </submittedName>
</protein>
<dbReference type="EMBL" id="NBAG03000518">
    <property type="protein sequence ID" value="PNI17845.1"/>
    <property type="molecule type" value="Genomic_DNA"/>
</dbReference>
<feature type="region of interest" description="Disordered" evidence="1">
    <location>
        <begin position="40"/>
        <end position="63"/>
    </location>
</feature>
<dbReference type="Proteomes" id="UP000236370">
    <property type="component" value="Unassembled WGS sequence"/>
</dbReference>